<evidence type="ECO:0000256" key="3">
    <source>
        <dbReference type="ARBA" id="ARBA00022741"/>
    </source>
</evidence>
<dbReference type="GO" id="GO:0140359">
    <property type="term" value="F:ABC-type transporter activity"/>
    <property type="evidence" value="ECO:0007669"/>
    <property type="project" value="InterPro"/>
</dbReference>
<dbReference type="HOGENOM" id="CLU_000604_19_5_1"/>
<dbReference type="Pfam" id="PF23321">
    <property type="entry name" value="R1_ABCA1"/>
    <property type="match status" value="2"/>
</dbReference>
<dbReference type="GO" id="GO:0016887">
    <property type="term" value="F:ATP hydrolysis activity"/>
    <property type="evidence" value="ECO:0007669"/>
    <property type="project" value="InterPro"/>
</dbReference>
<comment type="subcellular location">
    <subcellularLocation>
        <location evidence="1">Membrane</location>
        <topology evidence="1">Multi-pass membrane protein</topology>
    </subcellularLocation>
</comment>
<feature type="transmembrane region" description="Helical" evidence="7">
    <location>
        <begin position="486"/>
        <end position="509"/>
    </location>
</feature>
<keyword evidence="6 7" id="KW-0472">Membrane</keyword>
<dbReference type="PANTHER" id="PTHR19229:SF250">
    <property type="entry name" value="ABC TRANSPORTER DOMAIN-CONTAINING PROTEIN-RELATED"/>
    <property type="match status" value="1"/>
</dbReference>
<feature type="transmembrane region" description="Helical" evidence="7">
    <location>
        <begin position="521"/>
        <end position="538"/>
    </location>
</feature>
<dbReference type="FunFam" id="3.40.50.300:FF:000327">
    <property type="entry name" value="ATP-binding cassette sub-family A member 3"/>
    <property type="match status" value="1"/>
</dbReference>
<dbReference type="PROSITE" id="PS50893">
    <property type="entry name" value="ABC_TRANSPORTER_2"/>
    <property type="match status" value="1"/>
</dbReference>
<keyword evidence="3" id="KW-0547">Nucleotide-binding</keyword>
<dbReference type="GO" id="GO:0005524">
    <property type="term" value="F:ATP binding"/>
    <property type="evidence" value="ECO:0007669"/>
    <property type="project" value="UniProtKB-KW"/>
</dbReference>
<keyword evidence="10" id="KW-1185">Reference proteome</keyword>
<keyword evidence="4" id="KW-0067">ATP-binding</keyword>
<feature type="domain" description="ABC transporter" evidence="8">
    <location>
        <begin position="709"/>
        <end position="939"/>
    </location>
</feature>
<proteinExistence type="predicted"/>
<dbReference type="InterPro" id="IPR013525">
    <property type="entry name" value="ABC2_TM"/>
</dbReference>
<dbReference type="InterPro" id="IPR056264">
    <property type="entry name" value="R2_ABCA1-4-like"/>
</dbReference>
<dbReference type="InterPro" id="IPR003593">
    <property type="entry name" value="AAA+_ATPase"/>
</dbReference>
<dbReference type="SMART" id="SM00382">
    <property type="entry name" value="AAA"/>
    <property type="match status" value="1"/>
</dbReference>
<dbReference type="OMA" id="HIANIAD"/>
<sequence length="1117" mass="126099">MDPAARRETWKLLQKERFGRTILLTTHFMDEADILGDRVAIMVSGQVKCCGSPLFLKKFYGSGFHIVVLITPVCVVQELTRIIKNSVPKSKLTRQVGSELTYLLPQESISKFPSLFEILESKKETLGIASFGVSMTTMEDVFFGVGEVNVVAKRKNRFSSHDQSLPDDNVYKTKPTLKAATMHINPTKPPQQTDYIMTDFCYNKGVILILQQLRALFIKRIIHSRRNYGLLFIQLALPMIFVSVALILAKTAPKPENEPPLQMSIDLFPDTVIPFYINTIGDSEIQTLSNYYTSQVTKQNQLKYIYNKNITTFLIEEAKYHPTEMRYKYTVGVSFINSSAGNSICAYYGDEAFHSAPVSVGLIDTALFRYFMGSSDYSFKVTNHPLPTTLISQSYQGQSTSIGFDVAFNLVFGASLLASSFVIFVIKERQTKAKHLQFISGINTISFWLSSFVWDYINFLVPCFGILLLFRAFGQTEYIDMEMQGRFILVFLVYGWSVIPLMYLLSFLFNESATGFTNLSIFNAFTGMGTFVASIMLYQPQLHIANIADYMQWLFLPLPNYCLAWSFFNLYKNYVAYKSCTSEPAVNMCKSNVSHPCCKETGHCGVDGCLKFTSEFFDWTVPGIGRPIFFMEVTGCISLSLLLLVEFGFFKALKWLLLSASSNSPEAMKKIYKFRRQESALEPEEEDVAKERNRIENTPISELVHTDSVIMKQLTKYYGKVLALDNISIGIARGECFGLLGTTGAGKTTVFNMLTGDISITKGEAYLEGYSVIKDIKKVQQQIGYCPQFDAIIDQMTGRETLTMFARLRGIPEKNIRNIVESLAAKLMFTEYIDKQARKYSGGNRRKLSTAVAMVGSPLIVFLDEPTTGVDPVSRRMLWDSLSKLRETGCSITLTTHSMEECEALCTKLAIMKKGRFRCLGSPQHLKSKFGSSYTLIAKIQQPADPEKAIKKGVLRNRVGRLCDFISKNFDGSRHWQLIIFSLSYILVKTEKQHFFSGSELKEIHQGMVYYLIENPKLSLASIFSTMENIKVEYNLEDYSIGQTTLEDIFLNFIKEPTPPLQEDNQHIISLIQSLPELSEMSSSGSTLDINSANVQSLPFLTEIIDDTELNQAKSLT</sequence>
<dbReference type="Pfam" id="PF12698">
    <property type="entry name" value="ABC2_membrane_3"/>
    <property type="match status" value="1"/>
</dbReference>
<reference evidence="9" key="2">
    <citation type="submission" date="2015-02" db="UniProtKB">
        <authorList>
            <consortium name="EnsemblMetazoa"/>
        </authorList>
    </citation>
    <scope>IDENTIFICATION</scope>
</reference>
<dbReference type="Proteomes" id="UP000014500">
    <property type="component" value="Unassembled WGS sequence"/>
</dbReference>
<evidence type="ECO:0000313" key="10">
    <source>
        <dbReference type="Proteomes" id="UP000014500"/>
    </source>
</evidence>
<dbReference type="PhylomeDB" id="T1IGZ9"/>
<evidence type="ECO:0000256" key="7">
    <source>
        <dbReference type="SAM" id="Phobius"/>
    </source>
</evidence>
<accession>T1IGZ9</accession>
<feature type="transmembrane region" description="Helical" evidence="7">
    <location>
        <begin position="550"/>
        <end position="568"/>
    </location>
</feature>
<evidence type="ECO:0000259" key="8">
    <source>
        <dbReference type="PROSITE" id="PS50893"/>
    </source>
</evidence>
<dbReference type="Pfam" id="PF00005">
    <property type="entry name" value="ABC_tran"/>
    <property type="match status" value="1"/>
</dbReference>
<evidence type="ECO:0000256" key="6">
    <source>
        <dbReference type="ARBA" id="ARBA00023136"/>
    </source>
</evidence>
<name>T1IGZ9_STRMM</name>
<feature type="transmembrane region" description="Helical" evidence="7">
    <location>
        <begin position="228"/>
        <end position="249"/>
    </location>
</feature>
<dbReference type="InterPro" id="IPR027417">
    <property type="entry name" value="P-loop_NTPase"/>
</dbReference>
<dbReference type="EMBL" id="JH429682">
    <property type="status" value="NOT_ANNOTATED_CDS"/>
    <property type="molecule type" value="Genomic_DNA"/>
</dbReference>
<feature type="transmembrane region" description="Helical" evidence="7">
    <location>
        <begin position="628"/>
        <end position="650"/>
    </location>
</feature>
<dbReference type="STRING" id="126957.T1IGZ9"/>
<keyword evidence="5 7" id="KW-1133">Transmembrane helix</keyword>
<evidence type="ECO:0000256" key="4">
    <source>
        <dbReference type="ARBA" id="ARBA00022840"/>
    </source>
</evidence>
<dbReference type="AlphaFoldDB" id="T1IGZ9"/>
<dbReference type="GO" id="GO:0005319">
    <property type="term" value="F:lipid transporter activity"/>
    <property type="evidence" value="ECO:0007669"/>
    <property type="project" value="TreeGrafter"/>
</dbReference>
<dbReference type="PANTHER" id="PTHR19229">
    <property type="entry name" value="ATP-BINDING CASSETTE TRANSPORTER SUBFAMILY A ABCA"/>
    <property type="match status" value="1"/>
</dbReference>
<dbReference type="EnsemblMetazoa" id="SMAR000102-RA">
    <property type="protein sequence ID" value="SMAR000102-PA"/>
    <property type="gene ID" value="SMAR000102"/>
</dbReference>
<dbReference type="eggNOG" id="KOG0059">
    <property type="taxonomic scope" value="Eukaryota"/>
</dbReference>
<evidence type="ECO:0000256" key="5">
    <source>
        <dbReference type="ARBA" id="ARBA00022989"/>
    </source>
</evidence>
<protein>
    <recommendedName>
        <fullName evidence="8">ABC transporter domain-containing protein</fullName>
    </recommendedName>
</protein>
<evidence type="ECO:0000313" key="9">
    <source>
        <dbReference type="EnsemblMetazoa" id="SMAR000102-PA"/>
    </source>
</evidence>
<dbReference type="InterPro" id="IPR003439">
    <property type="entry name" value="ABC_transporter-like_ATP-bd"/>
</dbReference>
<dbReference type="CDD" id="cd03263">
    <property type="entry name" value="ABC_subfamily_A"/>
    <property type="match status" value="1"/>
</dbReference>
<evidence type="ECO:0000256" key="1">
    <source>
        <dbReference type="ARBA" id="ARBA00004141"/>
    </source>
</evidence>
<evidence type="ECO:0000256" key="2">
    <source>
        <dbReference type="ARBA" id="ARBA00022692"/>
    </source>
</evidence>
<dbReference type="GO" id="GO:0016020">
    <property type="term" value="C:membrane"/>
    <property type="evidence" value="ECO:0007669"/>
    <property type="project" value="UniProtKB-SubCell"/>
</dbReference>
<feature type="transmembrane region" description="Helical" evidence="7">
    <location>
        <begin position="406"/>
        <end position="426"/>
    </location>
</feature>
<dbReference type="SUPFAM" id="SSF52540">
    <property type="entry name" value="P-loop containing nucleoside triphosphate hydrolases"/>
    <property type="match status" value="2"/>
</dbReference>
<dbReference type="Gene3D" id="3.40.50.300">
    <property type="entry name" value="P-loop containing nucleotide triphosphate hydrolases"/>
    <property type="match status" value="2"/>
</dbReference>
<dbReference type="InterPro" id="IPR026082">
    <property type="entry name" value="ABCA"/>
</dbReference>
<keyword evidence="2 7" id="KW-0812">Transmembrane</keyword>
<reference evidence="10" key="1">
    <citation type="submission" date="2011-05" db="EMBL/GenBank/DDBJ databases">
        <authorList>
            <person name="Richards S.R."/>
            <person name="Qu J."/>
            <person name="Jiang H."/>
            <person name="Jhangiani S.N."/>
            <person name="Agravi P."/>
            <person name="Goodspeed R."/>
            <person name="Gross S."/>
            <person name="Mandapat C."/>
            <person name="Jackson L."/>
            <person name="Mathew T."/>
            <person name="Pu L."/>
            <person name="Thornton R."/>
            <person name="Saada N."/>
            <person name="Wilczek-Boney K.B."/>
            <person name="Lee S."/>
            <person name="Kovar C."/>
            <person name="Wu Y."/>
            <person name="Scherer S.E."/>
            <person name="Worley K.C."/>
            <person name="Muzny D.M."/>
            <person name="Gibbs R."/>
        </authorList>
    </citation>
    <scope>NUCLEOTIDE SEQUENCE</scope>
    <source>
        <strain evidence="10">Brora</strain>
    </source>
</reference>
<organism evidence="9 10">
    <name type="scientific">Strigamia maritima</name>
    <name type="common">European centipede</name>
    <name type="synonym">Geophilus maritimus</name>
    <dbReference type="NCBI Taxonomy" id="126957"/>
    <lineage>
        <taxon>Eukaryota</taxon>
        <taxon>Metazoa</taxon>
        <taxon>Ecdysozoa</taxon>
        <taxon>Arthropoda</taxon>
        <taxon>Myriapoda</taxon>
        <taxon>Chilopoda</taxon>
        <taxon>Pleurostigmophora</taxon>
        <taxon>Geophilomorpha</taxon>
        <taxon>Linotaeniidae</taxon>
        <taxon>Strigamia</taxon>
    </lineage>
</organism>
<feature type="transmembrane region" description="Helical" evidence="7">
    <location>
        <begin position="456"/>
        <end position="474"/>
    </location>
</feature>